<evidence type="ECO:0000259" key="3">
    <source>
        <dbReference type="Pfam" id="PF01557"/>
    </source>
</evidence>
<dbReference type="InterPro" id="IPR036663">
    <property type="entry name" value="Fumarylacetoacetase_C_sf"/>
</dbReference>
<feature type="region of interest" description="Disordered" evidence="2">
    <location>
        <begin position="1"/>
        <end position="26"/>
    </location>
</feature>
<dbReference type="Proteomes" id="UP000494119">
    <property type="component" value="Unassembled WGS sequence"/>
</dbReference>
<dbReference type="PANTHER" id="PTHR30143:SF0">
    <property type="entry name" value="2-KETO-4-PENTENOATE HYDRATASE"/>
    <property type="match status" value="1"/>
</dbReference>
<dbReference type="InterPro" id="IPR011234">
    <property type="entry name" value="Fumarylacetoacetase-like_C"/>
</dbReference>
<dbReference type="Pfam" id="PF01557">
    <property type="entry name" value="FAA_hydrolase"/>
    <property type="match status" value="1"/>
</dbReference>
<evidence type="ECO:0000313" key="4">
    <source>
        <dbReference type="EMBL" id="CAB3788529.1"/>
    </source>
</evidence>
<dbReference type="AlphaFoldDB" id="A0A6J5FX38"/>
<dbReference type="EC" id="4.2.1.132" evidence="4"/>
<keyword evidence="5" id="KW-1185">Reference proteome</keyword>
<dbReference type="EMBL" id="CADIKL010000011">
    <property type="protein sequence ID" value="CAB3788529.1"/>
    <property type="molecule type" value="Genomic_DNA"/>
</dbReference>
<evidence type="ECO:0000313" key="5">
    <source>
        <dbReference type="Proteomes" id="UP000494119"/>
    </source>
</evidence>
<proteinExistence type="predicted"/>
<reference evidence="4 5" key="1">
    <citation type="submission" date="2020-04" db="EMBL/GenBank/DDBJ databases">
        <authorList>
            <person name="De Canck E."/>
        </authorList>
    </citation>
    <scope>NUCLEOTIDE SEQUENCE [LARGE SCALE GENOMIC DNA]</scope>
    <source>
        <strain evidence="4 5">LMG 28688</strain>
    </source>
</reference>
<dbReference type="GO" id="GO:0005737">
    <property type="term" value="C:cytoplasm"/>
    <property type="evidence" value="ECO:0007669"/>
    <property type="project" value="TreeGrafter"/>
</dbReference>
<dbReference type="Gene3D" id="3.90.850.10">
    <property type="entry name" value="Fumarylacetoacetase-like, C-terminal domain"/>
    <property type="match status" value="1"/>
</dbReference>
<accession>A0A6J5FX38</accession>
<dbReference type="GO" id="GO:0034856">
    <property type="term" value="F:2-hydroxyhexa-2,4-dienoate hydratase activity"/>
    <property type="evidence" value="ECO:0007669"/>
    <property type="project" value="UniProtKB-EC"/>
</dbReference>
<organism evidence="4 5">
    <name type="scientific">Paraburkholderia caffeinitolerans</name>
    <dbReference type="NCBI Taxonomy" id="1723730"/>
    <lineage>
        <taxon>Bacteria</taxon>
        <taxon>Pseudomonadati</taxon>
        <taxon>Pseudomonadota</taxon>
        <taxon>Betaproteobacteria</taxon>
        <taxon>Burkholderiales</taxon>
        <taxon>Burkholderiaceae</taxon>
        <taxon>Paraburkholderia</taxon>
    </lineage>
</organism>
<keyword evidence="1 4" id="KW-0456">Lyase</keyword>
<feature type="domain" description="Fumarylacetoacetase-like C-terminal" evidence="3">
    <location>
        <begin position="141"/>
        <end position="295"/>
    </location>
</feature>
<name>A0A6J5FX38_9BURK</name>
<protein>
    <submittedName>
        <fullName evidence="4">2-hydroxyhexa-2,4-dienoate hydratase</fullName>
        <ecNumber evidence="4">4.2.1.132</ecNumber>
    </submittedName>
</protein>
<sequence>MRSRRAKETRNDPIPYRARLPCTHHGPVRAMSGPMAGRLSPEAVEQHGDALYAALRRAEAVEPLTAREPTMTIEDAYRIQQRMIALRTTRDGERVIGKKIGVTSEAVMNMLNVRQPDFGCLTTAMSFSNGSTLDLRTLIAPKAEGEIAFRLGRDLCGPGVTAADVLAATEAVLPCFEIVDSRIRNWQIRIEDTVADNASSGAFVLGDEAVDPRGLDLAAVEMNLTKNGATVVTGNGAAALGHPANAVAWLANTLGQFGIKLAAGEVILSGSLGAMVTVHAGDTLGMTLTGIGSATVSFA</sequence>
<evidence type="ECO:0000256" key="2">
    <source>
        <dbReference type="SAM" id="MobiDB-lite"/>
    </source>
</evidence>
<evidence type="ECO:0000256" key="1">
    <source>
        <dbReference type="ARBA" id="ARBA00023239"/>
    </source>
</evidence>
<dbReference type="InterPro" id="IPR050772">
    <property type="entry name" value="Hydratase-Decarb/MhpD_sf"/>
</dbReference>
<feature type="compositionally biased region" description="Basic and acidic residues" evidence="2">
    <location>
        <begin position="1"/>
        <end position="11"/>
    </location>
</feature>
<dbReference type="PANTHER" id="PTHR30143">
    <property type="entry name" value="ACID HYDRATASE"/>
    <property type="match status" value="1"/>
</dbReference>
<gene>
    <name evidence="4" type="primary">tesE_2</name>
    <name evidence="4" type="ORF">LMG28688_02706</name>
</gene>
<dbReference type="SUPFAM" id="SSF56529">
    <property type="entry name" value="FAH"/>
    <property type="match status" value="1"/>
</dbReference>
<dbReference type="GO" id="GO:0008684">
    <property type="term" value="F:2-oxopent-4-enoate hydratase activity"/>
    <property type="evidence" value="ECO:0007669"/>
    <property type="project" value="TreeGrafter"/>
</dbReference>